<gene>
    <name evidence="6" type="ORF">WMO64_06005</name>
</gene>
<proteinExistence type="predicted"/>
<dbReference type="Pfam" id="PF00072">
    <property type="entry name" value="Response_reg"/>
    <property type="match status" value="1"/>
</dbReference>
<feature type="domain" description="HTH LytTR-type" evidence="5">
    <location>
        <begin position="132"/>
        <end position="236"/>
    </location>
</feature>
<dbReference type="Gene3D" id="3.40.50.2300">
    <property type="match status" value="1"/>
</dbReference>
<keyword evidence="7" id="KW-1185">Reference proteome</keyword>
<dbReference type="PROSITE" id="PS50930">
    <property type="entry name" value="HTH_LYTTR"/>
    <property type="match status" value="1"/>
</dbReference>
<evidence type="ECO:0000313" key="6">
    <source>
        <dbReference type="EMBL" id="MEQ2443017.1"/>
    </source>
</evidence>
<evidence type="ECO:0000313" key="7">
    <source>
        <dbReference type="Proteomes" id="UP001464378"/>
    </source>
</evidence>
<dbReference type="InterPro" id="IPR011006">
    <property type="entry name" value="CheY-like_superfamily"/>
</dbReference>
<dbReference type="SUPFAM" id="SSF52172">
    <property type="entry name" value="CheY-like"/>
    <property type="match status" value="1"/>
</dbReference>
<feature type="modified residue" description="4-aspartylphosphate" evidence="3">
    <location>
        <position position="51"/>
    </location>
</feature>
<keyword evidence="6" id="KW-0238">DNA-binding</keyword>
<evidence type="ECO:0000256" key="1">
    <source>
        <dbReference type="ARBA" id="ARBA00018672"/>
    </source>
</evidence>
<evidence type="ECO:0000256" key="2">
    <source>
        <dbReference type="ARBA" id="ARBA00024867"/>
    </source>
</evidence>
<evidence type="ECO:0000256" key="3">
    <source>
        <dbReference type="PROSITE-ProRule" id="PRU00169"/>
    </source>
</evidence>
<dbReference type="SMART" id="SM00850">
    <property type="entry name" value="LytTR"/>
    <property type="match status" value="1"/>
</dbReference>
<keyword evidence="3" id="KW-0597">Phosphoprotein</keyword>
<sequence>MDDEKEAREQLRAAIRRFEEEYQVEFEIQEFDSAQAYLADPNNDCDILYMDIDMPKMTGMELAERIRETNGEIILIFCTNLEQFALNGYSVSALGFLVKPVQWYPLRLYLERALKVIEKRTRRAQQPEMRRIVIKDGTVSKVVDASSIRYVEVQQHYLFYHMQGDSAGRDTVVKTRGTMQEATDLLVPRGFVRCSSSFLVNLEHITAVSRMNVYLGEEALPLGRTYKDAFTREFSRFLAKKGWGDPC</sequence>
<dbReference type="InterPro" id="IPR046947">
    <property type="entry name" value="LytR-like"/>
</dbReference>
<dbReference type="InterPro" id="IPR001789">
    <property type="entry name" value="Sig_transdc_resp-reg_receiver"/>
</dbReference>
<protein>
    <recommendedName>
        <fullName evidence="1">Stage 0 sporulation protein A homolog</fullName>
    </recommendedName>
</protein>
<dbReference type="EMBL" id="JBBMFK010000007">
    <property type="protein sequence ID" value="MEQ2443017.1"/>
    <property type="molecule type" value="Genomic_DNA"/>
</dbReference>
<accession>A0ABV1E6T7</accession>
<evidence type="ECO:0000259" key="4">
    <source>
        <dbReference type="PROSITE" id="PS50110"/>
    </source>
</evidence>
<comment type="function">
    <text evidence="2">May play the central regulatory role in sporulation. It may be an element of the effector pathway responsible for the activation of sporulation genes in response to nutritional stress. Spo0A may act in concert with spo0H (a sigma factor) to control the expression of some genes that are critical to the sporulation process.</text>
</comment>
<comment type="caution">
    <text evidence="6">The sequence shown here is derived from an EMBL/GenBank/DDBJ whole genome shotgun (WGS) entry which is preliminary data.</text>
</comment>
<dbReference type="InterPro" id="IPR007492">
    <property type="entry name" value="LytTR_DNA-bd_dom"/>
</dbReference>
<dbReference type="SMART" id="SM00448">
    <property type="entry name" value="REC"/>
    <property type="match status" value="1"/>
</dbReference>
<evidence type="ECO:0000259" key="5">
    <source>
        <dbReference type="PROSITE" id="PS50930"/>
    </source>
</evidence>
<dbReference type="Pfam" id="PF04397">
    <property type="entry name" value="LytTR"/>
    <property type="match status" value="1"/>
</dbReference>
<dbReference type="Gene3D" id="2.40.50.1020">
    <property type="entry name" value="LytTr DNA-binding domain"/>
    <property type="match status" value="1"/>
</dbReference>
<dbReference type="GO" id="GO:0003677">
    <property type="term" value="F:DNA binding"/>
    <property type="evidence" value="ECO:0007669"/>
    <property type="project" value="UniProtKB-KW"/>
</dbReference>
<reference evidence="6 7" key="1">
    <citation type="submission" date="2024-03" db="EMBL/GenBank/DDBJ databases">
        <title>Human intestinal bacterial collection.</title>
        <authorList>
            <person name="Pauvert C."/>
            <person name="Hitch T.C.A."/>
            <person name="Clavel T."/>
        </authorList>
    </citation>
    <scope>NUCLEOTIDE SEQUENCE [LARGE SCALE GENOMIC DNA]</scope>
    <source>
        <strain evidence="6 7">CLA-AP-H29</strain>
    </source>
</reference>
<dbReference type="Proteomes" id="UP001464378">
    <property type="component" value="Unassembled WGS sequence"/>
</dbReference>
<dbReference type="PROSITE" id="PS50110">
    <property type="entry name" value="RESPONSE_REGULATORY"/>
    <property type="match status" value="1"/>
</dbReference>
<dbReference type="PANTHER" id="PTHR37299">
    <property type="entry name" value="TRANSCRIPTIONAL REGULATOR-RELATED"/>
    <property type="match status" value="1"/>
</dbReference>
<dbReference type="RefSeq" id="WP_349231358.1">
    <property type="nucleotide sequence ID" value="NZ_JBBMFK010000007.1"/>
</dbReference>
<organism evidence="6 7">
    <name type="scientific">Pseudoflavonifractor intestinihominis</name>
    <dbReference type="NCBI Taxonomy" id="3133171"/>
    <lineage>
        <taxon>Bacteria</taxon>
        <taxon>Bacillati</taxon>
        <taxon>Bacillota</taxon>
        <taxon>Clostridia</taxon>
        <taxon>Eubacteriales</taxon>
        <taxon>Oscillospiraceae</taxon>
        <taxon>Pseudoflavonifractor</taxon>
    </lineage>
</organism>
<name>A0ABV1E6T7_9FIRM</name>
<dbReference type="PANTHER" id="PTHR37299:SF1">
    <property type="entry name" value="STAGE 0 SPORULATION PROTEIN A HOMOLOG"/>
    <property type="match status" value="1"/>
</dbReference>
<feature type="domain" description="Response regulatory" evidence="4">
    <location>
        <begin position="1"/>
        <end position="114"/>
    </location>
</feature>